<evidence type="ECO:0000313" key="4">
    <source>
        <dbReference type="Proteomes" id="UP001634007"/>
    </source>
</evidence>
<protein>
    <recommendedName>
        <fullName evidence="5">Phospholipase-like protein</fullName>
    </recommendedName>
</protein>
<dbReference type="PANTHER" id="PTHR35358">
    <property type="entry name" value="OS06G0711100 PROTEIN"/>
    <property type="match status" value="1"/>
</dbReference>
<comment type="caution">
    <text evidence="3">The sequence shown here is derived from an EMBL/GenBank/DDBJ whole genome shotgun (WGS) entry which is preliminary data.</text>
</comment>
<evidence type="ECO:0000256" key="2">
    <source>
        <dbReference type="SAM" id="MobiDB-lite"/>
    </source>
</evidence>
<reference evidence="3 4" key="1">
    <citation type="submission" date="2024-11" db="EMBL/GenBank/DDBJ databases">
        <title>Chromosome-level genome assembly of Eucalyptus globulus Labill. provides insights into its genome evolution.</title>
        <authorList>
            <person name="Li X."/>
        </authorList>
    </citation>
    <scope>NUCLEOTIDE SEQUENCE [LARGE SCALE GENOMIC DNA]</scope>
    <source>
        <strain evidence="3">CL2024</strain>
        <tissue evidence="3">Fresh tender leaves</tissue>
    </source>
</reference>
<feature type="coiled-coil region" evidence="1">
    <location>
        <begin position="361"/>
        <end position="409"/>
    </location>
</feature>
<dbReference type="PANTHER" id="PTHR35358:SF7">
    <property type="entry name" value="EXPRESSED PROTEIN"/>
    <property type="match status" value="1"/>
</dbReference>
<organism evidence="3 4">
    <name type="scientific">Eucalyptus globulus</name>
    <name type="common">Tasmanian blue gum</name>
    <dbReference type="NCBI Taxonomy" id="34317"/>
    <lineage>
        <taxon>Eukaryota</taxon>
        <taxon>Viridiplantae</taxon>
        <taxon>Streptophyta</taxon>
        <taxon>Embryophyta</taxon>
        <taxon>Tracheophyta</taxon>
        <taxon>Spermatophyta</taxon>
        <taxon>Magnoliopsida</taxon>
        <taxon>eudicotyledons</taxon>
        <taxon>Gunneridae</taxon>
        <taxon>Pentapetalae</taxon>
        <taxon>rosids</taxon>
        <taxon>malvids</taxon>
        <taxon>Myrtales</taxon>
        <taxon>Myrtaceae</taxon>
        <taxon>Myrtoideae</taxon>
        <taxon>Eucalypteae</taxon>
        <taxon>Eucalyptus</taxon>
    </lineage>
</organism>
<evidence type="ECO:0000256" key="1">
    <source>
        <dbReference type="SAM" id="Coils"/>
    </source>
</evidence>
<keyword evidence="4" id="KW-1185">Reference proteome</keyword>
<evidence type="ECO:0000313" key="3">
    <source>
        <dbReference type="EMBL" id="KAL3730891.1"/>
    </source>
</evidence>
<dbReference type="Proteomes" id="UP001634007">
    <property type="component" value="Unassembled WGS sequence"/>
</dbReference>
<dbReference type="EMBL" id="JBJKBG010000007">
    <property type="protein sequence ID" value="KAL3730891.1"/>
    <property type="molecule type" value="Genomic_DNA"/>
</dbReference>
<feature type="compositionally biased region" description="Basic and acidic residues" evidence="2">
    <location>
        <begin position="173"/>
        <end position="185"/>
    </location>
</feature>
<keyword evidence="1" id="KW-0175">Coiled coil</keyword>
<dbReference type="AlphaFoldDB" id="A0ABD3JSK7"/>
<evidence type="ECO:0008006" key="5">
    <source>
        <dbReference type="Google" id="ProtNLM"/>
    </source>
</evidence>
<feature type="region of interest" description="Disordered" evidence="2">
    <location>
        <begin position="38"/>
        <end position="109"/>
    </location>
</feature>
<name>A0ABD3JSK7_EUCGL</name>
<dbReference type="InterPro" id="IPR007942">
    <property type="entry name" value="PLipase-like"/>
</dbReference>
<sequence>MAQRERVHPDCVNASNPFHRCVEECYIKIATSKARKSKSFSGYNVGNDSYQGSKKKTTRGMSFNNKQPVDAPEKANVHTVPVASARSSISKLTSPKRATSPKRELESEIPLSSSVPVSREIHAEEDFIFNKEKLRTARLTRDAGNATPALVPSPDRPVKASGSSVTEITSLEPPKEKENNQRHISPEAVSSIPVNGAEEGTQHIGLQDHSLSSSISDPDRPSENNCQEEVHSVALDSRVSVGKYHVKESVSSTLRAIFDKYGDIAESCRMESIAMRSYCLECVCLVVHDLQSSSTAQLPDSKLQEMSAVLKDLESSQIKVDWLCQVVESLSKYRELTTQQDGVKVEKAKCDIVFETTKKKLKHHLEDLAEKERAAAVAKAEVVETQDRISQIELESSKLEESIASLQSQIESHGISSMLDELA</sequence>
<feature type="region of interest" description="Disordered" evidence="2">
    <location>
        <begin position="145"/>
        <end position="189"/>
    </location>
</feature>
<feature type="compositionally biased region" description="Polar residues" evidence="2">
    <location>
        <begin position="85"/>
        <end position="97"/>
    </location>
</feature>
<accession>A0ABD3JSK7</accession>
<feature type="compositionally biased region" description="Polar residues" evidence="2">
    <location>
        <begin position="39"/>
        <end position="52"/>
    </location>
</feature>
<proteinExistence type="predicted"/>
<gene>
    <name evidence="3" type="ORF">ACJRO7_027851</name>
</gene>
<dbReference type="Pfam" id="PF05278">
    <property type="entry name" value="PEARLI-4"/>
    <property type="match status" value="1"/>
</dbReference>